<keyword evidence="2 5" id="KW-0328">Glycosyltransferase</keyword>
<keyword evidence="6" id="KW-1185">Reference proteome</keyword>
<dbReference type="SUPFAM" id="SSF53448">
    <property type="entry name" value="Nucleotide-diphospho-sugar transferases"/>
    <property type="match status" value="2"/>
</dbReference>
<dbReference type="EC" id="2.4.-.-" evidence="5"/>
<keyword evidence="3 5" id="KW-0808">Transferase</keyword>
<gene>
    <name evidence="5" type="ORF">ROI90_02080</name>
</gene>
<dbReference type="Proteomes" id="UP001250698">
    <property type="component" value="Unassembled WGS sequence"/>
</dbReference>
<dbReference type="EMBL" id="JAWDJT010000001">
    <property type="protein sequence ID" value="MDU0369169.1"/>
    <property type="molecule type" value="Genomic_DNA"/>
</dbReference>
<evidence type="ECO:0000313" key="6">
    <source>
        <dbReference type="Proteomes" id="UP001250698"/>
    </source>
</evidence>
<reference evidence="5 6" key="1">
    <citation type="submission" date="2023-10" db="EMBL/GenBank/DDBJ databases">
        <title>Hymenobacter endophyticus sp. nov., an isolate from the leaf tissues of wheat.</title>
        <authorList>
            <person name="Dai Y."/>
        </authorList>
    </citation>
    <scope>NUCLEOTIDE SEQUENCE [LARGE SCALE GENOMIC DNA]</scope>
    <source>
        <strain evidence="5 6">ZK17L-C2</strain>
    </source>
</reference>
<name>A0ABU3TCS7_9BACT</name>
<dbReference type="GO" id="GO:0016757">
    <property type="term" value="F:glycosyltransferase activity"/>
    <property type="evidence" value="ECO:0007669"/>
    <property type="project" value="UniProtKB-KW"/>
</dbReference>
<dbReference type="InterPro" id="IPR001173">
    <property type="entry name" value="Glyco_trans_2-like"/>
</dbReference>
<comment type="similarity">
    <text evidence="1">Belongs to the glycosyltransferase 2 family.</text>
</comment>
<feature type="domain" description="Glycosyltransferase 2-like" evidence="4">
    <location>
        <begin position="328"/>
        <end position="450"/>
    </location>
</feature>
<evidence type="ECO:0000313" key="5">
    <source>
        <dbReference type="EMBL" id="MDU0369169.1"/>
    </source>
</evidence>
<organism evidence="5 6">
    <name type="scientific">Hymenobacter endophyticus</name>
    <dbReference type="NCBI Taxonomy" id="3076335"/>
    <lineage>
        <taxon>Bacteria</taxon>
        <taxon>Pseudomonadati</taxon>
        <taxon>Bacteroidota</taxon>
        <taxon>Cytophagia</taxon>
        <taxon>Cytophagales</taxon>
        <taxon>Hymenobacteraceae</taxon>
        <taxon>Hymenobacter</taxon>
    </lineage>
</organism>
<evidence type="ECO:0000259" key="4">
    <source>
        <dbReference type="Pfam" id="PF00535"/>
    </source>
</evidence>
<protein>
    <submittedName>
        <fullName evidence="5">Glycosyltransferase</fullName>
        <ecNumber evidence="5">2.4.-.-</ecNumber>
    </submittedName>
</protein>
<accession>A0ABU3TCS7</accession>
<dbReference type="InterPro" id="IPR029044">
    <property type="entry name" value="Nucleotide-diphossugar_trans"/>
</dbReference>
<dbReference type="CDD" id="cd00761">
    <property type="entry name" value="Glyco_tranf_GTA_type"/>
    <property type="match status" value="1"/>
</dbReference>
<dbReference type="RefSeq" id="WP_315996682.1">
    <property type="nucleotide sequence ID" value="NZ_JAWDJT010000001.1"/>
</dbReference>
<dbReference type="PANTHER" id="PTHR43179">
    <property type="entry name" value="RHAMNOSYLTRANSFERASE WBBL"/>
    <property type="match status" value="1"/>
</dbReference>
<dbReference type="Gene3D" id="3.90.550.10">
    <property type="entry name" value="Spore Coat Polysaccharide Biosynthesis Protein SpsA, Chain A"/>
    <property type="match status" value="2"/>
</dbReference>
<proteinExistence type="inferred from homology"/>
<comment type="caution">
    <text evidence="5">The sequence shown here is derived from an EMBL/GenBank/DDBJ whole genome shotgun (WGS) entry which is preliminary data.</text>
</comment>
<feature type="domain" description="Glycosyltransferase 2-like" evidence="4">
    <location>
        <begin position="8"/>
        <end position="128"/>
    </location>
</feature>
<evidence type="ECO:0000256" key="1">
    <source>
        <dbReference type="ARBA" id="ARBA00006739"/>
    </source>
</evidence>
<dbReference type="PANTHER" id="PTHR43179:SF12">
    <property type="entry name" value="GALACTOFURANOSYLTRANSFERASE GLFT2"/>
    <property type="match status" value="1"/>
</dbReference>
<evidence type="ECO:0000256" key="3">
    <source>
        <dbReference type="ARBA" id="ARBA00022679"/>
    </source>
</evidence>
<evidence type="ECO:0000256" key="2">
    <source>
        <dbReference type="ARBA" id="ARBA00022676"/>
    </source>
</evidence>
<sequence>MPAVLLSVVTWNSAATIEACLQSALQQTFRDFELWVVDNDSHDDTCARVAALAVQDNRIRLHALGQNTGFCGGHNFSLDRTEHPFVLLVNPDVEMEPDYLSQAVATMQRDARIGTVCGLLVQSTEADPRIDSAGMVALPDGRYSLRLHGRRLSEVADLEPTCVDGADGALPLYRRTFINDLRVQGEFFDSRFFAHKEDWDIAWRGQLFGWQTVFEPACRALHPRVFQPANLQLRRRLNGAIKVDAVKNQWLLLIKNTPRKQALRTLLRALPRQLAIVGYAAVAERNSLRAVSYLWKNWRSVWATRQLVQHRARLPWEPALASQEPVLSICVPTYHRPELLARALRSIGPLPADVEVIVSDNSTQNDAGQHMTTHVLAEQPAARWRYYRNEPGGTAATNWAACVERARGHYILMLHDDDYLLPEALPTMLQTLRVVQHKQHAVLFGVRVVDAARHELQRQVPARTEYLPNQRAVGALLSNSSMVRMPALVVSKEAYLHTGGPDPEQHDTDDTDLWLRVFAYGGVLQVPALTAAYSVHDGALTTSVFHEQNIRLLQRIFRKARSRQLLPKQQLQRAEARFFHQFVLAGAYRALRRHDVQGARKVLALLQLPQLRHLSTPLPWLPIRLGMQVLTRLQLTPPPLSRVSWLRPSL</sequence>
<dbReference type="Pfam" id="PF00535">
    <property type="entry name" value="Glycos_transf_2"/>
    <property type="match status" value="2"/>
</dbReference>